<keyword evidence="4" id="KW-0808">Transferase</keyword>
<dbReference type="Proteomes" id="UP000007754">
    <property type="component" value="Chromosome 9"/>
</dbReference>
<evidence type="ECO:0000313" key="10">
    <source>
        <dbReference type="Ensembl" id="ENSTGUP00000022831.1"/>
    </source>
</evidence>
<dbReference type="GO" id="GO:0004798">
    <property type="term" value="F:dTMP kinase activity"/>
    <property type="evidence" value="ECO:0007669"/>
    <property type="project" value="UniProtKB-EC"/>
</dbReference>
<keyword evidence="6" id="KW-0547">Nucleotide-binding</keyword>
<dbReference type="GO" id="GO:0005829">
    <property type="term" value="C:cytosol"/>
    <property type="evidence" value="ECO:0007669"/>
    <property type="project" value="TreeGrafter"/>
</dbReference>
<gene>
    <name evidence="10" type="primary">DTYMK</name>
</gene>
<comment type="similarity">
    <text evidence="2">Belongs to the thymidylate kinase family.</text>
</comment>
<dbReference type="InterPro" id="IPR018095">
    <property type="entry name" value="Thymidylate_kin_CS"/>
</dbReference>
<evidence type="ECO:0000256" key="5">
    <source>
        <dbReference type="ARBA" id="ARBA00022727"/>
    </source>
</evidence>
<dbReference type="InterPro" id="IPR039430">
    <property type="entry name" value="Thymidylate_kin-like_dom"/>
</dbReference>
<dbReference type="PANTHER" id="PTHR10344">
    <property type="entry name" value="THYMIDYLATE KINASE"/>
    <property type="match status" value="1"/>
</dbReference>
<evidence type="ECO:0000256" key="3">
    <source>
        <dbReference type="ARBA" id="ARBA00012980"/>
    </source>
</evidence>
<evidence type="ECO:0000256" key="6">
    <source>
        <dbReference type="ARBA" id="ARBA00022741"/>
    </source>
</evidence>
<keyword evidence="11" id="KW-1185">Reference proteome</keyword>
<dbReference type="GO" id="GO:0005739">
    <property type="term" value="C:mitochondrion"/>
    <property type="evidence" value="ECO:0007669"/>
    <property type="project" value="TreeGrafter"/>
</dbReference>
<reference evidence="10 11" key="1">
    <citation type="journal article" date="2010" name="Nature">
        <title>The genome of a songbird.</title>
        <authorList>
            <person name="Warren W.C."/>
            <person name="Clayton D.F."/>
            <person name="Ellegren H."/>
            <person name="Arnold A.P."/>
            <person name="Hillier L.W."/>
            <person name="Kunstner A."/>
            <person name="Searle S."/>
            <person name="White S."/>
            <person name="Vilella A.J."/>
            <person name="Fairley S."/>
            <person name="Heger A."/>
            <person name="Kong L."/>
            <person name="Ponting C.P."/>
            <person name="Jarvis E.D."/>
            <person name="Mello C.V."/>
            <person name="Minx P."/>
            <person name="Lovell P."/>
            <person name="Velho T.A."/>
            <person name="Ferris M."/>
            <person name="Balakrishnan C.N."/>
            <person name="Sinha S."/>
            <person name="Blatti C."/>
            <person name="London S.E."/>
            <person name="Li Y."/>
            <person name="Lin Y.C."/>
            <person name="George J."/>
            <person name="Sweedler J."/>
            <person name="Southey B."/>
            <person name="Gunaratne P."/>
            <person name="Watson M."/>
            <person name="Nam K."/>
            <person name="Backstrom N."/>
            <person name="Smeds L."/>
            <person name="Nabholz B."/>
            <person name="Itoh Y."/>
            <person name="Whitney O."/>
            <person name="Pfenning A.R."/>
            <person name="Howard J."/>
            <person name="Volker M."/>
            <person name="Skinner B.M."/>
            <person name="Griffin D.K."/>
            <person name="Ye L."/>
            <person name="McLaren W.M."/>
            <person name="Flicek P."/>
            <person name="Quesada V."/>
            <person name="Velasco G."/>
            <person name="Lopez-Otin C."/>
            <person name="Puente X.S."/>
            <person name="Olender T."/>
            <person name="Lancet D."/>
            <person name="Smit A.F."/>
            <person name="Hubley R."/>
            <person name="Konkel M.K."/>
            <person name="Walker J.A."/>
            <person name="Batzer M.A."/>
            <person name="Gu W."/>
            <person name="Pollock D.D."/>
            <person name="Chen L."/>
            <person name="Cheng Z."/>
            <person name="Eichler E.E."/>
            <person name="Stapley J."/>
            <person name="Slate J."/>
            <person name="Ekblom R."/>
            <person name="Birkhead T."/>
            <person name="Burke T."/>
            <person name="Burt D."/>
            <person name="Scharff C."/>
            <person name="Adam I."/>
            <person name="Richard H."/>
            <person name="Sultan M."/>
            <person name="Soldatov A."/>
            <person name="Lehrach H."/>
            <person name="Edwards S.V."/>
            <person name="Yang S.P."/>
            <person name="Li X."/>
            <person name="Graves T."/>
            <person name="Fulton L."/>
            <person name="Nelson J."/>
            <person name="Chinwalla A."/>
            <person name="Hou S."/>
            <person name="Mardis E.R."/>
            <person name="Wilson R.K."/>
        </authorList>
    </citation>
    <scope>NUCLEOTIDE SEQUENCE [LARGE SCALE GENOMIC DNA]</scope>
</reference>
<dbReference type="InterPro" id="IPR027417">
    <property type="entry name" value="P-loop_NTPase"/>
</dbReference>
<comment type="pathway">
    <text evidence="1">Pyrimidine metabolism; dTTP biosynthesis.</text>
</comment>
<evidence type="ECO:0000313" key="11">
    <source>
        <dbReference type="Proteomes" id="UP000007754"/>
    </source>
</evidence>
<protein>
    <recommendedName>
        <fullName evidence="3">dTMP kinase</fullName>
        <ecNumber evidence="3">2.7.4.9</ecNumber>
    </recommendedName>
</protein>
<dbReference type="SUPFAM" id="SSF52540">
    <property type="entry name" value="P-loop containing nucleoside triphosphate hydrolases"/>
    <property type="match status" value="1"/>
</dbReference>
<dbReference type="GO" id="GO:0006235">
    <property type="term" value="P:dTTP biosynthetic process"/>
    <property type="evidence" value="ECO:0007669"/>
    <property type="project" value="TreeGrafter"/>
</dbReference>
<name>A0A674GK06_TAEGU</name>
<accession>A0A674GK06</accession>
<dbReference type="GO" id="GO:0004550">
    <property type="term" value="F:nucleoside diphosphate kinase activity"/>
    <property type="evidence" value="ECO:0007669"/>
    <property type="project" value="TreeGrafter"/>
</dbReference>
<dbReference type="GO" id="GO:0006233">
    <property type="term" value="P:dTDP biosynthetic process"/>
    <property type="evidence" value="ECO:0007669"/>
    <property type="project" value="InterPro"/>
</dbReference>
<evidence type="ECO:0000256" key="8">
    <source>
        <dbReference type="ARBA" id="ARBA00022840"/>
    </source>
</evidence>
<keyword evidence="8" id="KW-0067">ATP-binding</keyword>
<keyword evidence="7" id="KW-0418">Kinase</keyword>
<dbReference type="EC" id="2.7.4.9" evidence="3"/>
<dbReference type="Pfam" id="PF02223">
    <property type="entry name" value="Thymidylate_kin"/>
    <property type="match status" value="1"/>
</dbReference>
<evidence type="ECO:0000259" key="9">
    <source>
        <dbReference type="Pfam" id="PF02223"/>
    </source>
</evidence>
<evidence type="ECO:0000256" key="2">
    <source>
        <dbReference type="ARBA" id="ARBA00009776"/>
    </source>
</evidence>
<dbReference type="Gene3D" id="3.40.50.300">
    <property type="entry name" value="P-loop containing nucleotide triphosphate hydrolases"/>
    <property type="match status" value="1"/>
</dbReference>
<evidence type="ECO:0000256" key="7">
    <source>
        <dbReference type="ARBA" id="ARBA00022777"/>
    </source>
</evidence>
<dbReference type="AlphaFoldDB" id="A0A674GK06"/>
<dbReference type="PANTHER" id="PTHR10344:SF1">
    <property type="entry name" value="THYMIDYLATE KINASE"/>
    <property type="match status" value="1"/>
</dbReference>
<evidence type="ECO:0000256" key="1">
    <source>
        <dbReference type="ARBA" id="ARBA00004992"/>
    </source>
</evidence>
<dbReference type="GO" id="GO:0005634">
    <property type="term" value="C:nucleus"/>
    <property type="evidence" value="ECO:0007669"/>
    <property type="project" value="TreeGrafter"/>
</dbReference>
<dbReference type="PROSITE" id="PS01331">
    <property type="entry name" value="THYMIDYLATE_KINASE"/>
    <property type="match status" value="1"/>
</dbReference>
<keyword evidence="5" id="KW-0545">Nucleotide biosynthesis</keyword>
<proteinExistence type="inferred from homology"/>
<organism evidence="10 11">
    <name type="scientific">Taeniopygia guttata</name>
    <name type="common">Zebra finch</name>
    <name type="synonym">Poephila guttata</name>
    <dbReference type="NCBI Taxonomy" id="59729"/>
    <lineage>
        <taxon>Eukaryota</taxon>
        <taxon>Metazoa</taxon>
        <taxon>Chordata</taxon>
        <taxon>Craniata</taxon>
        <taxon>Vertebrata</taxon>
        <taxon>Euteleostomi</taxon>
        <taxon>Archelosauria</taxon>
        <taxon>Archosauria</taxon>
        <taxon>Dinosauria</taxon>
        <taxon>Saurischia</taxon>
        <taxon>Theropoda</taxon>
        <taxon>Coelurosauria</taxon>
        <taxon>Aves</taxon>
        <taxon>Neognathae</taxon>
        <taxon>Neoaves</taxon>
        <taxon>Telluraves</taxon>
        <taxon>Australaves</taxon>
        <taxon>Passeriformes</taxon>
        <taxon>Passeroidea</taxon>
        <taxon>Estrildidae</taxon>
        <taxon>Estrildinae</taxon>
        <taxon>Taeniopygia</taxon>
    </lineage>
</organism>
<sequence length="228" mass="25965">MAARRGALIALEGVDRAGKSTQGRRLVQALRDAGHRADLLRFPDRSTEIGQLISSYLGREKNLEDHTIHLLFSANRWEHVPMMKEKLHQGITVVVDRYAFSGVAFTSAKGLVTCRAQPMWMLPLGSRDGILFCWKGPPLLPKRMEFGMFFTQEAFPEEGEMLMPIPNTKVCWLPELTPKMLWHFQLLLPPHGIAKRTAHTSQKYPDYQETEHLGRNWRADVPAPLRGI</sequence>
<reference evidence="10" key="2">
    <citation type="submission" date="2025-08" db="UniProtKB">
        <authorList>
            <consortium name="Ensembl"/>
        </authorList>
    </citation>
    <scope>IDENTIFICATION</scope>
</reference>
<dbReference type="GeneTree" id="ENSGT00940000154030"/>
<reference evidence="10" key="3">
    <citation type="submission" date="2025-09" db="UniProtKB">
        <authorList>
            <consortium name="Ensembl"/>
        </authorList>
    </citation>
    <scope>IDENTIFICATION</scope>
</reference>
<dbReference type="GO" id="GO:0005524">
    <property type="term" value="F:ATP binding"/>
    <property type="evidence" value="ECO:0007669"/>
    <property type="project" value="UniProtKB-KW"/>
</dbReference>
<dbReference type="GO" id="GO:0006227">
    <property type="term" value="P:dUDP biosynthetic process"/>
    <property type="evidence" value="ECO:0007669"/>
    <property type="project" value="TreeGrafter"/>
</dbReference>
<dbReference type="Ensembl" id="ENSTGUT00000035870.1">
    <property type="protein sequence ID" value="ENSTGUP00000022831.1"/>
    <property type="gene ID" value="ENSTGUG00000005937.2"/>
</dbReference>
<evidence type="ECO:0000256" key="4">
    <source>
        <dbReference type="ARBA" id="ARBA00022679"/>
    </source>
</evidence>
<feature type="domain" description="Thymidylate kinase-like" evidence="9">
    <location>
        <begin position="11"/>
        <end position="112"/>
    </location>
</feature>